<dbReference type="AlphaFoldDB" id="A0A455TAE4"/>
<dbReference type="CDD" id="cd18080">
    <property type="entry name" value="TrmD-like"/>
    <property type="match status" value="1"/>
</dbReference>
<evidence type="ECO:0000256" key="3">
    <source>
        <dbReference type="ARBA" id="ARBA00007630"/>
    </source>
</evidence>
<evidence type="ECO:0000256" key="11">
    <source>
        <dbReference type="ARBA" id="ARBA00022694"/>
    </source>
</evidence>
<dbReference type="NCBIfam" id="NF000648">
    <property type="entry name" value="PRK00026.1"/>
    <property type="match status" value="1"/>
</dbReference>
<evidence type="ECO:0000256" key="14">
    <source>
        <dbReference type="ARBA" id="ARBA00047783"/>
    </source>
</evidence>
<keyword evidence="8 15" id="KW-0489">Methyltransferase</keyword>
<keyword evidence="7 15" id="KW-0963">Cytoplasm</keyword>
<evidence type="ECO:0000256" key="5">
    <source>
        <dbReference type="ARBA" id="ARBA00012807"/>
    </source>
</evidence>
<dbReference type="HAMAP" id="MF_00605">
    <property type="entry name" value="TrmD"/>
    <property type="match status" value="1"/>
</dbReference>
<evidence type="ECO:0000256" key="13">
    <source>
        <dbReference type="ARBA" id="ARBA00033392"/>
    </source>
</evidence>
<keyword evidence="10 15" id="KW-0949">S-adenosyl-L-methionine</keyword>
<feature type="binding site" evidence="15 16">
    <location>
        <begin position="147"/>
        <end position="152"/>
    </location>
    <ligand>
        <name>S-adenosyl-L-methionine</name>
        <dbReference type="ChEBI" id="CHEBI:59789"/>
    </ligand>
</feature>
<dbReference type="InterPro" id="IPR002649">
    <property type="entry name" value="tRNA_m1G_MeTrfase_TrmD"/>
</dbReference>
<dbReference type="FunFam" id="3.40.1280.10:FF:000001">
    <property type="entry name" value="tRNA (guanine-N(1)-)-methyltransferase"/>
    <property type="match status" value="1"/>
</dbReference>
<dbReference type="GO" id="GO:0052906">
    <property type="term" value="F:tRNA (guanine(37)-N1)-methyltransferase activity"/>
    <property type="evidence" value="ECO:0007669"/>
    <property type="project" value="UniProtKB-UniRule"/>
</dbReference>
<protein>
    <recommendedName>
        <fullName evidence="6 15">tRNA (guanine-N(1)-)-methyltransferase</fullName>
        <ecNumber evidence="5 15">2.1.1.228</ecNumber>
    </recommendedName>
    <alternativeName>
        <fullName evidence="12 15">M1G-methyltransferase</fullName>
    </alternativeName>
    <alternativeName>
        <fullName evidence="13 15">tRNA [GM37] methyltransferase</fullName>
    </alternativeName>
</protein>
<evidence type="ECO:0000256" key="12">
    <source>
        <dbReference type="ARBA" id="ARBA00029736"/>
    </source>
</evidence>
<gene>
    <name evidence="15 19" type="primary">trmD</name>
    <name evidence="19" type="ORF">BUCNMO_310</name>
</gene>
<evidence type="ECO:0000313" key="19">
    <source>
        <dbReference type="EMBL" id="BBI01314.1"/>
    </source>
</evidence>
<evidence type="ECO:0000256" key="16">
    <source>
        <dbReference type="PIRSR" id="PIRSR000386-1"/>
    </source>
</evidence>
<dbReference type="Proteomes" id="UP000317544">
    <property type="component" value="Chromosome"/>
</dbReference>
<dbReference type="PANTHER" id="PTHR46417">
    <property type="entry name" value="TRNA (GUANINE-N(1)-)-METHYLTRANSFERASE"/>
    <property type="match status" value="1"/>
</dbReference>
<dbReference type="InterPro" id="IPR023148">
    <property type="entry name" value="tRNA_m1G_MeTrfase_C_sf"/>
</dbReference>
<comment type="subunit">
    <text evidence="4 15 17">Homodimer.</text>
</comment>
<evidence type="ECO:0000256" key="6">
    <source>
        <dbReference type="ARBA" id="ARBA00014679"/>
    </source>
</evidence>
<dbReference type="GO" id="GO:0002939">
    <property type="term" value="P:tRNA N1-guanine methylation"/>
    <property type="evidence" value="ECO:0007669"/>
    <property type="project" value="TreeGrafter"/>
</dbReference>
<keyword evidence="11 15" id="KW-0819">tRNA processing</keyword>
<dbReference type="InterPro" id="IPR029026">
    <property type="entry name" value="tRNA_m1G_MTases_N"/>
</dbReference>
<dbReference type="SUPFAM" id="SSF75217">
    <property type="entry name" value="alpha/beta knot"/>
    <property type="match status" value="1"/>
</dbReference>
<reference evidence="19 20" key="1">
    <citation type="journal article" date="2019" name="Proc. Natl. Acad. Sci. U.S.A.">
        <title>Exaggeration and cooption of innate immunity for social defense.</title>
        <authorList>
            <person name="Kutsukake M."/>
            <person name="Moriyama M."/>
            <person name="Shigenobu S."/>
            <person name="Meng X.-Y."/>
            <person name="Nikoh N."/>
            <person name="Noda C."/>
            <person name="Kobayashi S."/>
            <person name="Fukatsu T."/>
        </authorList>
    </citation>
    <scope>NUCLEOTIDE SEQUENCE [LARGE SCALE GENOMIC DNA]</scope>
    <source>
        <strain evidence="19 20">Nmo</strain>
    </source>
</reference>
<dbReference type="InterPro" id="IPR029028">
    <property type="entry name" value="Alpha/beta_knot_MTases"/>
</dbReference>
<evidence type="ECO:0000259" key="18">
    <source>
        <dbReference type="Pfam" id="PF01746"/>
    </source>
</evidence>
<name>A0A455TAE4_9GAMM</name>
<dbReference type="PANTHER" id="PTHR46417:SF1">
    <property type="entry name" value="TRNA (GUANINE-N(1)-)-METHYLTRANSFERASE"/>
    <property type="match status" value="1"/>
</dbReference>
<feature type="binding site" evidence="15 16">
    <location>
        <position position="127"/>
    </location>
    <ligand>
        <name>S-adenosyl-L-methionine</name>
        <dbReference type="ChEBI" id="CHEBI:59789"/>
    </ligand>
</feature>
<organism evidence="19 20">
    <name type="scientific">Buchnera aphidicola</name>
    <name type="common">Nipponaphis monzeni</name>
    <dbReference type="NCBI Taxonomy" id="2495405"/>
    <lineage>
        <taxon>Bacteria</taxon>
        <taxon>Pseudomonadati</taxon>
        <taxon>Pseudomonadota</taxon>
        <taxon>Gammaproteobacteria</taxon>
        <taxon>Enterobacterales</taxon>
        <taxon>Erwiniaceae</taxon>
        <taxon>Buchnera</taxon>
    </lineage>
</organism>
<evidence type="ECO:0000313" key="20">
    <source>
        <dbReference type="Proteomes" id="UP000317544"/>
    </source>
</evidence>
<comment type="subcellular location">
    <subcellularLocation>
        <location evidence="2 15 17">Cytoplasm</location>
    </subcellularLocation>
</comment>
<comment type="similarity">
    <text evidence="3 15 17">Belongs to the RNA methyltransferase TrmD family.</text>
</comment>
<accession>A0A455TAE4</accession>
<dbReference type="Pfam" id="PF01746">
    <property type="entry name" value="tRNA_m1G_MT"/>
    <property type="match status" value="1"/>
</dbReference>
<keyword evidence="20" id="KW-1185">Reference proteome</keyword>
<evidence type="ECO:0000256" key="15">
    <source>
        <dbReference type="HAMAP-Rule" id="MF_00605"/>
    </source>
</evidence>
<comment type="catalytic activity">
    <reaction evidence="14 15 17">
        <text>guanosine(37) in tRNA + S-adenosyl-L-methionine = N(1)-methylguanosine(37) in tRNA + S-adenosyl-L-homocysteine + H(+)</text>
        <dbReference type="Rhea" id="RHEA:36899"/>
        <dbReference type="Rhea" id="RHEA-COMP:10145"/>
        <dbReference type="Rhea" id="RHEA-COMP:10147"/>
        <dbReference type="ChEBI" id="CHEBI:15378"/>
        <dbReference type="ChEBI" id="CHEBI:57856"/>
        <dbReference type="ChEBI" id="CHEBI:59789"/>
        <dbReference type="ChEBI" id="CHEBI:73542"/>
        <dbReference type="ChEBI" id="CHEBI:74269"/>
        <dbReference type="EC" id="2.1.1.228"/>
    </reaction>
</comment>
<evidence type="ECO:0000256" key="10">
    <source>
        <dbReference type="ARBA" id="ARBA00022691"/>
    </source>
</evidence>
<dbReference type="InterPro" id="IPR016009">
    <property type="entry name" value="tRNA_MeTrfase_TRMD/TRM10"/>
</dbReference>
<dbReference type="Gene3D" id="1.10.1270.20">
    <property type="entry name" value="tRNA(m1g37)methyltransferase, domain 2"/>
    <property type="match status" value="1"/>
</dbReference>
<dbReference type="NCBIfam" id="TIGR00088">
    <property type="entry name" value="trmD"/>
    <property type="match status" value="1"/>
</dbReference>
<dbReference type="GO" id="GO:0005829">
    <property type="term" value="C:cytosol"/>
    <property type="evidence" value="ECO:0007669"/>
    <property type="project" value="TreeGrafter"/>
</dbReference>
<evidence type="ECO:0000256" key="1">
    <source>
        <dbReference type="ARBA" id="ARBA00002634"/>
    </source>
</evidence>
<dbReference type="PIRSF" id="PIRSF000386">
    <property type="entry name" value="tRNA_mtase"/>
    <property type="match status" value="1"/>
</dbReference>
<dbReference type="EC" id="2.1.1.228" evidence="5 15"/>
<dbReference type="RefSeq" id="WP_269472450.1">
    <property type="nucleotide sequence ID" value="NZ_AP019379.1"/>
</dbReference>
<comment type="function">
    <text evidence="1 15 17">Specifically methylates guanosine-37 in various tRNAs.</text>
</comment>
<proteinExistence type="inferred from homology"/>
<evidence type="ECO:0000256" key="2">
    <source>
        <dbReference type="ARBA" id="ARBA00004496"/>
    </source>
</evidence>
<dbReference type="EMBL" id="AP019379">
    <property type="protein sequence ID" value="BBI01314.1"/>
    <property type="molecule type" value="Genomic_DNA"/>
</dbReference>
<dbReference type="FunFam" id="1.10.1270.20:FF:000001">
    <property type="entry name" value="tRNA (guanine-N(1)-)-methyltransferase"/>
    <property type="match status" value="1"/>
</dbReference>
<evidence type="ECO:0000256" key="8">
    <source>
        <dbReference type="ARBA" id="ARBA00022603"/>
    </source>
</evidence>
<sequence>MKNFNSYKNVQYPTLHISVISIFPEMFQSITNYGVTGKAIKKKIINIHYWNPRDYCFNKHKKVDDKPYGGGYGMIMNMIPLYNAIQQAKIFFKNQAKVLYLSPQGKKLNNNNIIQLTKYSKLILVCGRYKGIDERLIHSEIDEEWSIGDYIVSGGELPAMILIDALSRFIPGVLGTKKSAQEDSFYNGLLDHPQYTRPRNINGMQVPKILLSGNHSDICNWKKQESLRATWIKRPDLLKKIVLTEEQKKMLKTFKKKC</sequence>
<keyword evidence="9 15" id="KW-0808">Transferase</keyword>
<evidence type="ECO:0000256" key="4">
    <source>
        <dbReference type="ARBA" id="ARBA00011738"/>
    </source>
</evidence>
<evidence type="ECO:0000256" key="7">
    <source>
        <dbReference type="ARBA" id="ARBA00022490"/>
    </source>
</evidence>
<evidence type="ECO:0000256" key="9">
    <source>
        <dbReference type="ARBA" id="ARBA00022679"/>
    </source>
</evidence>
<evidence type="ECO:0000256" key="17">
    <source>
        <dbReference type="RuleBase" id="RU003464"/>
    </source>
</evidence>
<feature type="domain" description="tRNA methyltransferase TRMD/TRM10-type" evidence="18">
    <location>
        <begin position="15"/>
        <end position="240"/>
    </location>
</feature>
<dbReference type="Gene3D" id="3.40.1280.10">
    <property type="match status" value="1"/>
</dbReference>